<evidence type="ECO:0000256" key="3">
    <source>
        <dbReference type="ARBA" id="ARBA00022692"/>
    </source>
</evidence>
<evidence type="ECO:0000313" key="6">
    <source>
        <dbReference type="EMBL" id="KAA9325869.1"/>
    </source>
</evidence>
<dbReference type="Pfam" id="PF01040">
    <property type="entry name" value="UbiA"/>
    <property type="match status" value="1"/>
</dbReference>
<evidence type="ECO:0000256" key="1">
    <source>
        <dbReference type="ARBA" id="ARBA00004141"/>
    </source>
</evidence>
<dbReference type="Proteomes" id="UP000326380">
    <property type="component" value="Unassembled WGS sequence"/>
</dbReference>
<dbReference type="RefSeq" id="WP_151080580.1">
    <property type="nucleotide sequence ID" value="NZ_CP047647.1"/>
</dbReference>
<dbReference type="GO" id="GO:0016020">
    <property type="term" value="C:membrane"/>
    <property type="evidence" value="ECO:0007669"/>
    <property type="project" value="UniProtKB-SubCell"/>
</dbReference>
<organism evidence="6 7">
    <name type="scientific">Hymenobacter busanensis</name>
    <dbReference type="NCBI Taxonomy" id="2607656"/>
    <lineage>
        <taxon>Bacteria</taxon>
        <taxon>Pseudomonadati</taxon>
        <taxon>Bacteroidota</taxon>
        <taxon>Cytophagia</taxon>
        <taxon>Cytophagales</taxon>
        <taxon>Hymenobacteraceae</taxon>
        <taxon>Hymenobacter</taxon>
    </lineage>
</organism>
<evidence type="ECO:0000256" key="5">
    <source>
        <dbReference type="ARBA" id="ARBA00023136"/>
    </source>
</evidence>
<accession>A0A7L4ZT45</accession>
<keyword evidence="5" id="KW-0472">Membrane</keyword>
<keyword evidence="3" id="KW-0812">Transmembrane</keyword>
<reference evidence="6 7" key="1">
    <citation type="submission" date="2019-09" db="EMBL/GenBank/DDBJ databases">
        <title>Genome sequence of Hymenobacter sp. M3.</title>
        <authorList>
            <person name="Srinivasan S."/>
        </authorList>
    </citation>
    <scope>NUCLEOTIDE SEQUENCE [LARGE SCALE GENOMIC DNA]</scope>
    <source>
        <strain evidence="6 7">M3</strain>
    </source>
</reference>
<protein>
    <submittedName>
        <fullName evidence="6">Prenyltransferase</fullName>
    </submittedName>
</protein>
<evidence type="ECO:0000256" key="2">
    <source>
        <dbReference type="ARBA" id="ARBA00022475"/>
    </source>
</evidence>
<dbReference type="InterPro" id="IPR044878">
    <property type="entry name" value="UbiA_sf"/>
</dbReference>
<name>A0A7L4ZT45_9BACT</name>
<comment type="subcellular location">
    <subcellularLocation>
        <location evidence="1">Membrane</location>
        <topology evidence="1">Multi-pass membrane protein</topology>
    </subcellularLocation>
</comment>
<comment type="caution">
    <text evidence="6">The sequence shown here is derived from an EMBL/GenBank/DDBJ whole genome shotgun (WGS) entry which is preliminary data.</text>
</comment>
<keyword evidence="2" id="KW-1003">Cell membrane</keyword>
<evidence type="ECO:0000313" key="7">
    <source>
        <dbReference type="Proteomes" id="UP000326380"/>
    </source>
</evidence>
<proteinExistence type="predicted"/>
<gene>
    <name evidence="6" type="ORF">F0P96_19075</name>
</gene>
<evidence type="ECO:0000256" key="4">
    <source>
        <dbReference type="ARBA" id="ARBA00022989"/>
    </source>
</evidence>
<dbReference type="GO" id="GO:0016765">
    <property type="term" value="F:transferase activity, transferring alkyl or aryl (other than methyl) groups"/>
    <property type="evidence" value="ECO:0007669"/>
    <property type="project" value="InterPro"/>
</dbReference>
<dbReference type="InterPro" id="IPR000537">
    <property type="entry name" value="UbiA_prenyltransferase"/>
</dbReference>
<dbReference type="Gene3D" id="1.10.357.140">
    <property type="entry name" value="UbiA prenyltransferase"/>
    <property type="match status" value="1"/>
</dbReference>
<keyword evidence="4" id="KW-1133">Transmembrane helix</keyword>
<sequence length="345" mass="39273">MSQTSLSPNTAAEPEVALVPAGLRDYIAIARPDNWVKNVFMMPGVLFALLVYHPGLHAGLLTNILLGVVSTCLVASANYVINEYLDAEFDKFHPLKKKRTSVVRVVNPVLVYAEWFLLAVAGFALAYQISMQFLLVSMFLLFMGVMYNVRPFRTKERAYIDVLSESVNNPIRFALGWFTIAPGIALGDATALQVLNSFPPSSIIVAYWMGGAFLMATKRFAEYRLIDNPELAGLYRRSFKFYTEHSLLISMFFYALTSAFFLGIFLIKNRIELLISFPFFALLFSWYLRIGLLKNSPVQGSEKLYTRYWFMLYVVLFCALLTFLLFVKIPWLNNLLQDHYNLSGN</sequence>
<dbReference type="EMBL" id="VTWU01000008">
    <property type="protein sequence ID" value="KAA9325869.1"/>
    <property type="molecule type" value="Genomic_DNA"/>
</dbReference>
<dbReference type="AlphaFoldDB" id="A0A7L4ZT45"/>
<keyword evidence="7" id="KW-1185">Reference proteome</keyword>